<accession>A0AC60NS51</accession>
<evidence type="ECO:0000313" key="1">
    <source>
        <dbReference type="EMBL" id="KAG0409950.1"/>
    </source>
</evidence>
<dbReference type="Proteomes" id="UP000805193">
    <property type="component" value="Unassembled WGS sequence"/>
</dbReference>
<reference evidence="1 2" key="1">
    <citation type="journal article" date="2020" name="Cell">
        <title>Large-Scale Comparative Analyses of Tick Genomes Elucidate Their Genetic Diversity and Vector Capacities.</title>
        <authorList>
            <consortium name="Tick Genome and Microbiome Consortium (TIGMIC)"/>
            <person name="Jia N."/>
            <person name="Wang J."/>
            <person name="Shi W."/>
            <person name="Du L."/>
            <person name="Sun Y."/>
            <person name="Zhan W."/>
            <person name="Jiang J.F."/>
            <person name="Wang Q."/>
            <person name="Zhang B."/>
            <person name="Ji P."/>
            <person name="Bell-Sakyi L."/>
            <person name="Cui X.M."/>
            <person name="Yuan T.T."/>
            <person name="Jiang B.G."/>
            <person name="Yang W.F."/>
            <person name="Lam T.T."/>
            <person name="Chang Q.C."/>
            <person name="Ding S.J."/>
            <person name="Wang X.J."/>
            <person name="Zhu J.G."/>
            <person name="Ruan X.D."/>
            <person name="Zhao L."/>
            <person name="Wei J.T."/>
            <person name="Ye R.Z."/>
            <person name="Que T.C."/>
            <person name="Du C.H."/>
            <person name="Zhou Y.H."/>
            <person name="Cheng J.X."/>
            <person name="Dai P.F."/>
            <person name="Guo W.B."/>
            <person name="Han X.H."/>
            <person name="Huang E.J."/>
            <person name="Li L.F."/>
            <person name="Wei W."/>
            <person name="Gao Y.C."/>
            <person name="Liu J.Z."/>
            <person name="Shao H.Z."/>
            <person name="Wang X."/>
            <person name="Wang C.C."/>
            <person name="Yang T.C."/>
            <person name="Huo Q.B."/>
            <person name="Li W."/>
            <person name="Chen H.Y."/>
            <person name="Chen S.E."/>
            <person name="Zhou L.G."/>
            <person name="Ni X.B."/>
            <person name="Tian J.H."/>
            <person name="Sheng Y."/>
            <person name="Liu T."/>
            <person name="Pan Y.S."/>
            <person name="Xia L.Y."/>
            <person name="Li J."/>
            <person name="Zhao F."/>
            <person name="Cao W.C."/>
        </authorList>
    </citation>
    <scope>NUCLEOTIDE SEQUENCE [LARGE SCALE GENOMIC DNA]</scope>
    <source>
        <strain evidence="1">Iper-2018</strain>
    </source>
</reference>
<gene>
    <name evidence="1" type="ORF">HPB47_012956</name>
</gene>
<protein>
    <submittedName>
        <fullName evidence="1">Uncharacterized protein</fullName>
    </submittedName>
</protein>
<dbReference type="EMBL" id="JABSTQ010011574">
    <property type="protein sequence ID" value="KAG0409950.1"/>
    <property type="molecule type" value="Genomic_DNA"/>
</dbReference>
<evidence type="ECO:0000313" key="2">
    <source>
        <dbReference type="Proteomes" id="UP000805193"/>
    </source>
</evidence>
<organism evidence="1 2">
    <name type="scientific">Ixodes persulcatus</name>
    <name type="common">Taiga tick</name>
    <dbReference type="NCBI Taxonomy" id="34615"/>
    <lineage>
        <taxon>Eukaryota</taxon>
        <taxon>Metazoa</taxon>
        <taxon>Ecdysozoa</taxon>
        <taxon>Arthropoda</taxon>
        <taxon>Chelicerata</taxon>
        <taxon>Arachnida</taxon>
        <taxon>Acari</taxon>
        <taxon>Parasitiformes</taxon>
        <taxon>Ixodida</taxon>
        <taxon>Ixodoidea</taxon>
        <taxon>Ixodidae</taxon>
        <taxon>Ixodinae</taxon>
        <taxon>Ixodes</taxon>
    </lineage>
</organism>
<proteinExistence type="predicted"/>
<name>A0AC60NS51_IXOPE</name>
<comment type="caution">
    <text evidence="1">The sequence shown here is derived from an EMBL/GenBank/DDBJ whole genome shotgun (WGS) entry which is preliminary data.</text>
</comment>
<keyword evidence="2" id="KW-1185">Reference proteome</keyword>
<sequence>MINEDNLTLQLNAINDKLHVLLPLKEKVDELTQLPAKMNDMLTVEVVVETLNETVRGLQKSLEFFSGQYDSLLAQVKVNVSEIKDLKSEVRVLTSAVTEQRSEIRQLQAELNDSDQYSRLSNMEIHGLPYKPTENVRDMVDNLTSSLNIKDFQPSDIIRIHRLPPKRDSNFAPPVIVRFNSVSNKETWMASRGKLRSLPGFPILYFNENLTRINKERFWKARSRGKEKQYQFVWVKNAKIFAKKKEGSPVIRVISVSDIDKMV</sequence>